<evidence type="ECO:0000256" key="6">
    <source>
        <dbReference type="ARBA" id="ARBA00023136"/>
    </source>
</evidence>
<dbReference type="InterPro" id="IPR008797">
    <property type="entry name" value="PSII_PsbQ"/>
</dbReference>
<evidence type="ECO:0000256" key="5">
    <source>
        <dbReference type="ARBA" id="ARBA00023078"/>
    </source>
</evidence>
<dbReference type="PANTHER" id="PTHR33399:SF5">
    <property type="entry name" value="PHOTOSYNTHETIC NDH SUBUNIT OF LUMENAL LOCATION 2, CHLOROPLASTIC"/>
    <property type="match status" value="1"/>
</dbReference>
<dbReference type="OrthoDB" id="1877844at2759"/>
<comment type="subcellular location">
    <subcellularLocation>
        <location evidence="1">Plastid</location>
        <location evidence="1">Chloroplast thylakoid membrane</location>
    </subcellularLocation>
</comment>
<dbReference type="Pfam" id="PF05757">
    <property type="entry name" value="PsbQ"/>
    <property type="match status" value="1"/>
</dbReference>
<protein>
    <submittedName>
        <fullName evidence="11">Uncharacterized protein</fullName>
    </submittedName>
</protein>
<dbReference type="GO" id="GO:0019898">
    <property type="term" value="C:extrinsic component of membrane"/>
    <property type="evidence" value="ECO:0007669"/>
    <property type="project" value="InterPro"/>
</dbReference>
<proteinExistence type="inferred from homology"/>
<dbReference type="Gene3D" id="1.20.120.290">
    <property type="entry name" value="Oxygen-evolving enhancer protein 3 (PsbQ), four-helix up-down bundle"/>
    <property type="match status" value="1"/>
</dbReference>
<gene>
    <name evidence="9" type="ORF">SI7747_05006168</name>
    <name evidence="10" type="ORF">SI7747_05006174</name>
    <name evidence="11" type="ORF">SI7747_05006176</name>
    <name evidence="12" type="ORF">SI7747_05006178</name>
    <name evidence="13" type="ORF">SI7747_05006211</name>
    <name evidence="14" type="ORF">SI8410_05006768</name>
</gene>
<evidence type="ECO:0000313" key="13">
    <source>
        <dbReference type="EMBL" id="CAA2620042.1"/>
    </source>
</evidence>
<feature type="compositionally biased region" description="Polar residues" evidence="8">
    <location>
        <begin position="28"/>
        <end position="37"/>
    </location>
</feature>
<dbReference type="GO" id="GO:0009535">
    <property type="term" value="C:chloroplast thylakoid membrane"/>
    <property type="evidence" value="ECO:0007669"/>
    <property type="project" value="UniProtKB-SubCell"/>
</dbReference>
<evidence type="ECO:0000256" key="8">
    <source>
        <dbReference type="SAM" id="MobiDB-lite"/>
    </source>
</evidence>
<dbReference type="GO" id="GO:0009654">
    <property type="term" value="C:photosystem II oxygen evolving complex"/>
    <property type="evidence" value="ECO:0007669"/>
    <property type="project" value="InterPro"/>
</dbReference>
<keyword evidence="6" id="KW-0472">Membrane</keyword>
<evidence type="ECO:0000313" key="12">
    <source>
        <dbReference type="EMBL" id="CAA2620009.1"/>
    </source>
</evidence>
<accession>A0A7I8IQA2</accession>
<dbReference type="InterPro" id="IPR023222">
    <property type="entry name" value="PsbQ-like_dom_sf"/>
</dbReference>
<keyword evidence="3" id="KW-0934">Plastid</keyword>
<feature type="region of interest" description="Disordered" evidence="8">
    <location>
        <begin position="20"/>
        <end position="39"/>
    </location>
</feature>
<comment type="similarity">
    <text evidence="7">Belongs to the PsbQ family.</text>
</comment>
<dbReference type="InterPro" id="IPR054099">
    <property type="entry name" value="PSII_PsbQ_pln"/>
</dbReference>
<evidence type="ECO:0000256" key="2">
    <source>
        <dbReference type="ARBA" id="ARBA00022528"/>
    </source>
</evidence>
<evidence type="ECO:0000256" key="1">
    <source>
        <dbReference type="ARBA" id="ARBA00004334"/>
    </source>
</evidence>
<keyword evidence="15" id="KW-1185">Reference proteome</keyword>
<keyword evidence="4" id="KW-0809">Transit peptide</keyword>
<dbReference type="GO" id="GO:0009767">
    <property type="term" value="P:photosynthetic electron transport chain"/>
    <property type="evidence" value="ECO:0007669"/>
    <property type="project" value="TreeGrafter"/>
</dbReference>
<evidence type="ECO:0000313" key="15">
    <source>
        <dbReference type="Proteomes" id="UP000663760"/>
    </source>
</evidence>
<evidence type="ECO:0000256" key="3">
    <source>
        <dbReference type="ARBA" id="ARBA00022640"/>
    </source>
</evidence>
<dbReference type="SUPFAM" id="SSF101112">
    <property type="entry name" value="Oxygen-evolving enhancer protein 3"/>
    <property type="match status" value="1"/>
</dbReference>
<dbReference type="EMBL" id="LR743592">
    <property type="protein sequence ID" value="CAA2620042.1"/>
    <property type="molecule type" value="Genomic_DNA"/>
</dbReference>
<organism evidence="11">
    <name type="scientific">Spirodela intermedia</name>
    <name type="common">Intermediate duckweed</name>
    <dbReference type="NCBI Taxonomy" id="51605"/>
    <lineage>
        <taxon>Eukaryota</taxon>
        <taxon>Viridiplantae</taxon>
        <taxon>Streptophyta</taxon>
        <taxon>Embryophyta</taxon>
        <taxon>Tracheophyta</taxon>
        <taxon>Spermatophyta</taxon>
        <taxon>Magnoliopsida</taxon>
        <taxon>Liliopsida</taxon>
        <taxon>Araceae</taxon>
        <taxon>Lemnoideae</taxon>
        <taxon>Spirodela</taxon>
    </lineage>
</organism>
<dbReference type="EMBL" id="LR743592">
    <property type="protein sequence ID" value="CAA2619999.1"/>
    <property type="molecule type" value="Genomic_DNA"/>
</dbReference>
<evidence type="ECO:0000313" key="10">
    <source>
        <dbReference type="EMBL" id="CAA2620005.1"/>
    </source>
</evidence>
<dbReference type="AlphaFoldDB" id="A0A7I8IQA2"/>
<dbReference type="GO" id="GO:0005509">
    <property type="term" value="F:calcium ion binding"/>
    <property type="evidence" value="ECO:0007669"/>
    <property type="project" value="InterPro"/>
</dbReference>
<dbReference type="Proteomes" id="UP000663760">
    <property type="component" value="Chromosome 5"/>
</dbReference>
<keyword evidence="5" id="KW-0793">Thylakoid</keyword>
<dbReference type="EMBL" id="LR743592">
    <property type="protein sequence ID" value="CAA2620009.1"/>
    <property type="molecule type" value="Genomic_DNA"/>
</dbReference>
<name>A0A7I8IQA2_SPIIN</name>
<dbReference type="EMBL" id="LR746268">
    <property type="protein sequence ID" value="CAA7396105.1"/>
    <property type="molecule type" value="Genomic_DNA"/>
</dbReference>
<evidence type="ECO:0000256" key="7">
    <source>
        <dbReference type="ARBA" id="ARBA00035649"/>
    </source>
</evidence>
<keyword evidence="2" id="KW-0150">Chloroplast</keyword>
<evidence type="ECO:0000256" key="4">
    <source>
        <dbReference type="ARBA" id="ARBA00022946"/>
    </source>
</evidence>
<evidence type="ECO:0000313" key="9">
    <source>
        <dbReference type="EMBL" id="CAA2619999.1"/>
    </source>
</evidence>
<sequence length="195" mass="22265">MGSFVKHMVMCHAYSRQPSHRQFHPRSETATCSSSTEGPAGASRRWVLASSCFAASALLPAVAQRPPLAVAESWGARSYVREKYFQPEISPEDSVARIRQTAEGLREMKHMLDTMSWRYVLFYIRFKMAYLSSDLKNAMATLPEGRRKPYVTAANELVDNMAELDRYVRTPKVYESYVYYEKTLKSLDDIMAQLA</sequence>
<dbReference type="PANTHER" id="PTHR33399">
    <property type="entry name" value="OXYGEN-EVOLVING ENHANCER PROTEIN 3-1, CHLOROPLASTIC"/>
    <property type="match status" value="1"/>
</dbReference>
<evidence type="ECO:0000313" key="11">
    <source>
        <dbReference type="EMBL" id="CAA2620007.1"/>
    </source>
</evidence>
<evidence type="ECO:0000313" key="14">
    <source>
        <dbReference type="EMBL" id="CAA7396105.1"/>
    </source>
</evidence>
<dbReference type="EMBL" id="LR743592">
    <property type="protein sequence ID" value="CAA2620005.1"/>
    <property type="molecule type" value="Genomic_DNA"/>
</dbReference>
<reference evidence="11" key="1">
    <citation type="submission" date="2019-12" db="EMBL/GenBank/DDBJ databases">
        <authorList>
            <person name="Scholz U."/>
            <person name="Mascher M."/>
            <person name="Fiebig A."/>
        </authorList>
    </citation>
    <scope>NUCLEOTIDE SEQUENCE</scope>
</reference>
<dbReference type="EMBL" id="LR743592">
    <property type="protein sequence ID" value="CAA2620007.1"/>
    <property type="molecule type" value="Genomic_DNA"/>
</dbReference>